<sequence length="101" mass="11373">MKDESKESNDPKHRRSSTQDSIKASRITIFRMARMALNLHWIAQSMAGDALFTIGSSPLSTLLSSRPPRGRVFIVTTRRVGVLFVILCLLLGFVLFNCTYK</sequence>
<keyword evidence="4" id="KW-1185">Reference proteome</keyword>
<feature type="transmembrane region" description="Helical" evidence="2">
    <location>
        <begin position="80"/>
        <end position="100"/>
    </location>
</feature>
<evidence type="ECO:0000256" key="2">
    <source>
        <dbReference type="SAM" id="Phobius"/>
    </source>
</evidence>
<gene>
    <name evidence="3" type="ORF">EV702DRAFT_1136134</name>
</gene>
<keyword evidence="2" id="KW-0812">Transmembrane</keyword>
<feature type="transmembrane region" description="Helical" evidence="2">
    <location>
        <begin position="41"/>
        <end position="60"/>
    </location>
</feature>
<evidence type="ECO:0008006" key="5">
    <source>
        <dbReference type="Google" id="ProtNLM"/>
    </source>
</evidence>
<feature type="compositionally biased region" description="Basic and acidic residues" evidence="1">
    <location>
        <begin position="1"/>
        <end position="11"/>
    </location>
</feature>
<evidence type="ECO:0000256" key="1">
    <source>
        <dbReference type="SAM" id="MobiDB-lite"/>
    </source>
</evidence>
<dbReference type="Proteomes" id="UP000714275">
    <property type="component" value="Unassembled WGS sequence"/>
</dbReference>
<feature type="region of interest" description="Disordered" evidence="1">
    <location>
        <begin position="1"/>
        <end position="21"/>
    </location>
</feature>
<comment type="caution">
    <text evidence="3">The sequence shown here is derived from an EMBL/GenBank/DDBJ whole genome shotgun (WGS) entry which is preliminary data.</text>
</comment>
<evidence type="ECO:0000313" key="3">
    <source>
        <dbReference type="EMBL" id="KAG1771622.1"/>
    </source>
</evidence>
<evidence type="ECO:0000313" key="4">
    <source>
        <dbReference type="Proteomes" id="UP000714275"/>
    </source>
</evidence>
<accession>A0A9P6ZLT4</accession>
<name>A0A9P6ZLT4_9AGAM</name>
<dbReference type="EMBL" id="JABBWD010000057">
    <property type="protein sequence ID" value="KAG1771622.1"/>
    <property type="molecule type" value="Genomic_DNA"/>
</dbReference>
<keyword evidence="2" id="KW-0472">Membrane</keyword>
<protein>
    <recommendedName>
        <fullName evidence="5">Transmembrane protein</fullName>
    </recommendedName>
</protein>
<organism evidence="3 4">
    <name type="scientific">Suillus placidus</name>
    <dbReference type="NCBI Taxonomy" id="48579"/>
    <lineage>
        <taxon>Eukaryota</taxon>
        <taxon>Fungi</taxon>
        <taxon>Dikarya</taxon>
        <taxon>Basidiomycota</taxon>
        <taxon>Agaricomycotina</taxon>
        <taxon>Agaricomycetes</taxon>
        <taxon>Agaricomycetidae</taxon>
        <taxon>Boletales</taxon>
        <taxon>Suillineae</taxon>
        <taxon>Suillaceae</taxon>
        <taxon>Suillus</taxon>
    </lineage>
</organism>
<keyword evidence="2" id="KW-1133">Transmembrane helix</keyword>
<reference evidence="3" key="1">
    <citation type="journal article" date="2020" name="New Phytol.">
        <title>Comparative genomics reveals dynamic genome evolution in host specialist ectomycorrhizal fungi.</title>
        <authorList>
            <person name="Lofgren L.A."/>
            <person name="Nguyen N.H."/>
            <person name="Vilgalys R."/>
            <person name="Ruytinx J."/>
            <person name="Liao H.L."/>
            <person name="Branco S."/>
            <person name="Kuo A."/>
            <person name="LaButti K."/>
            <person name="Lipzen A."/>
            <person name="Andreopoulos W."/>
            <person name="Pangilinan J."/>
            <person name="Riley R."/>
            <person name="Hundley H."/>
            <person name="Na H."/>
            <person name="Barry K."/>
            <person name="Grigoriev I.V."/>
            <person name="Stajich J.E."/>
            <person name="Kennedy P.G."/>
        </authorList>
    </citation>
    <scope>NUCLEOTIDE SEQUENCE</scope>
    <source>
        <strain evidence="3">DOB743</strain>
    </source>
</reference>
<dbReference type="AlphaFoldDB" id="A0A9P6ZLT4"/>
<proteinExistence type="predicted"/>